<organism evidence="8 9">
    <name type="scientific">Jimgerdemannia flammicorona</name>
    <dbReference type="NCBI Taxonomy" id="994334"/>
    <lineage>
        <taxon>Eukaryota</taxon>
        <taxon>Fungi</taxon>
        <taxon>Fungi incertae sedis</taxon>
        <taxon>Mucoromycota</taxon>
        <taxon>Mucoromycotina</taxon>
        <taxon>Endogonomycetes</taxon>
        <taxon>Endogonales</taxon>
        <taxon>Endogonaceae</taxon>
        <taxon>Jimgerdemannia</taxon>
    </lineage>
</organism>
<reference evidence="8 9" key="1">
    <citation type="journal article" date="2018" name="New Phytol.">
        <title>Phylogenomics of Endogonaceae and evolution of mycorrhizas within Mucoromycota.</title>
        <authorList>
            <person name="Chang Y."/>
            <person name="Desiro A."/>
            <person name="Na H."/>
            <person name="Sandor L."/>
            <person name="Lipzen A."/>
            <person name="Clum A."/>
            <person name="Barry K."/>
            <person name="Grigoriev I.V."/>
            <person name="Martin F.M."/>
            <person name="Stajich J.E."/>
            <person name="Smith M.E."/>
            <person name="Bonito G."/>
            <person name="Spatafora J.W."/>
        </authorList>
    </citation>
    <scope>NUCLEOTIDE SEQUENCE [LARGE SCALE GENOMIC DNA]</scope>
    <source>
        <strain evidence="8 9">AD002</strain>
    </source>
</reference>
<keyword evidence="9" id="KW-1185">Reference proteome</keyword>
<gene>
    <name evidence="8" type="ORF">BC938DRAFT_481142</name>
</gene>
<dbReference type="InterPro" id="IPR001736">
    <property type="entry name" value="PLipase_D/transphosphatidylase"/>
</dbReference>
<keyword evidence="3" id="KW-0443">Lipid metabolism</keyword>
<evidence type="ECO:0000259" key="7">
    <source>
        <dbReference type="PROSITE" id="PS50035"/>
    </source>
</evidence>
<dbReference type="InterPro" id="IPR051406">
    <property type="entry name" value="PLD_domain"/>
</dbReference>
<dbReference type="InterPro" id="IPR025202">
    <property type="entry name" value="PLD-like_dom"/>
</dbReference>
<dbReference type="Proteomes" id="UP000274822">
    <property type="component" value="Unassembled WGS sequence"/>
</dbReference>
<sequence>MESASYIMNTEDDRRLLTAHLVDDLESKQRANTTRLLGTMFNAASLACSKQRDRDVVEWLRICVLAAVKVSTGGGGKASAKANAARMSSDAFVVDDDEEEEDDEYVPSDEEVVAPKKGGRSGMKAAGKTKAKARAKEEDKENVPLEVVKPIPQPTSTKGLYAKPYFFPGKDGFLALVEAIDSAQKTLDCCVFSLSDDSIADVLIRAKKRGVKVSWDVVCGLWFGLFTLNMKGSRLNSLFEQIRIITDNQQAKGKGSDVQRLQEEHKIPYKTDHSQAFMHHKFAVIDNKVLVNGSYNWSKNARTRNNENFIISNWPNCIEAFNIEFEKLWAKF</sequence>
<keyword evidence="1" id="KW-0378">Hydrolase</keyword>
<dbReference type="PANTHER" id="PTHR43856:SF1">
    <property type="entry name" value="MITOCHONDRIAL CARDIOLIPIN HYDROLASE"/>
    <property type="match status" value="1"/>
</dbReference>
<feature type="compositionally biased region" description="Acidic residues" evidence="6">
    <location>
        <begin position="95"/>
        <end position="112"/>
    </location>
</feature>
<evidence type="ECO:0000313" key="9">
    <source>
        <dbReference type="Proteomes" id="UP000274822"/>
    </source>
</evidence>
<feature type="domain" description="PLD phosphodiesterase" evidence="7">
    <location>
        <begin position="274"/>
        <end position="301"/>
    </location>
</feature>
<comment type="similarity">
    <text evidence="4">Belongs to the phospholipase D family. MitoPLD/Zucchini subfamily.</text>
</comment>
<feature type="region of interest" description="Disordered" evidence="6">
    <location>
        <begin position="95"/>
        <end position="128"/>
    </location>
</feature>
<accession>A0A433QH12</accession>
<dbReference type="Gene3D" id="3.30.870.10">
    <property type="entry name" value="Endonuclease Chain A"/>
    <property type="match status" value="2"/>
</dbReference>
<evidence type="ECO:0000256" key="3">
    <source>
        <dbReference type="ARBA" id="ARBA00023098"/>
    </source>
</evidence>
<proteinExistence type="inferred from homology"/>
<evidence type="ECO:0000256" key="6">
    <source>
        <dbReference type="SAM" id="MobiDB-lite"/>
    </source>
</evidence>
<dbReference type="PROSITE" id="PS50035">
    <property type="entry name" value="PLD"/>
    <property type="match status" value="1"/>
</dbReference>
<comment type="caution">
    <text evidence="8">The sequence shown here is derived from an EMBL/GenBank/DDBJ whole genome shotgun (WGS) entry which is preliminary data.</text>
</comment>
<protein>
    <recommendedName>
        <fullName evidence="5">Mitochondrial cardiolipin hydrolase</fullName>
    </recommendedName>
</protein>
<evidence type="ECO:0000256" key="2">
    <source>
        <dbReference type="ARBA" id="ARBA00022963"/>
    </source>
</evidence>
<dbReference type="CDD" id="cd09171">
    <property type="entry name" value="PLDc_vPLD6_like"/>
    <property type="match status" value="1"/>
</dbReference>
<dbReference type="EMBL" id="RBNJ01005742">
    <property type="protein sequence ID" value="RUS29034.1"/>
    <property type="molecule type" value="Genomic_DNA"/>
</dbReference>
<evidence type="ECO:0000256" key="4">
    <source>
        <dbReference type="ARBA" id="ARBA00038012"/>
    </source>
</evidence>
<evidence type="ECO:0000256" key="1">
    <source>
        <dbReference type="ARBA" id="ARBA00022801"/>
    </source>
</evidence>
<dbReference type="SMART" id="SM00155">
    <property type="entry name" value="PLDc"/>
    <property type="match status" value="1"/>
</dbReference>
<evidence type="ECO:0000313" key="8">
    <source>
        <dbReference type="EMBL" id="RUS29034.1"/>
    </source>
</evidence>
<dbReference type="Pfam" id="PF13091">
    <property type="entry name" value="PLDc_2"/>
    <property type="match status" value="1"/>
</dbReference>
<dbReference type="SUPFAM" id="SSF56024">
    <property type="entry name" value="Phospholipase D/nuclease"/>
    <property type="match status" value="1"/>
</dbReference>
<dbReference type="GO" id="GO:0016042">
    <property type="term" value="P:lipid catabolic process"/>
    <property type="evidence" value="ECO:0007669"/>
    <property type="project" value="UniProtKB-KW"/>
</dbReference>
<dbReference type="PANTHER" id="PTHR43856">
    <property type="entry name" value="CARDIOLIPIN HYDROLASE"/>
    <property type="match status" value="1"/>
</dbReference>
<dbReference type="GO" id="GO:0016891">
    <property type="term" value="F:RNA endonuclease activity producing 5'-phosphomonoesters, hydrolytic mechanism"/>
    <property type="evidence" value="ECO:0007669"/>
    <property type="project" value="TreeGrafter"/>
</dbReference>
<keyword evidence="2" id="KW-0442">Lipid degradation</keyword>
<dbReference type="AlphaFoldDB" id="A0A433QH12"/>
<name>A0A433QH12_9FUNG</name>
<evidence type="ECO:0000256" key="5">
    <source>
        <dbReference type="ARBA" id="ARBA00040549"/>
    </source>
</evidence>